<dbReference type="InterPro" id="IPR012347">
    <property type="entry name" value="Ferritin-like"/>
</dbReference>
<evidence type="ECO:0000313" key="1">
    <source>
        <dbReference type="EMBL" id="EST20023.1"/>
    </source>
</evidence>
<gene>
    <name evidence="1" type="ORF">M878_40680</name>
</gene>
<evidence type="ECO:0000313" key="2">
    <source>
        <dbReference type="Proteomes" id="UP000017984"/>
    </source>
</evidence>
<name>V6JJW9_STRRC</name>
<keyword evidence="2" id="KW-1185">Reference proteome</keyword>
<accession>V6JJW9</accession>
<dbReference type="PATRIC" id="fig|1352936.5.peg.8424"/>
<proteinExistence type="predicted"/>
<dbReference type="Gene3D" id="1.20.1260.10">
    <property type="match status" value="1"/>
</dbReference>
<protein>
    <submittedName>
        <fullName evidence="1">Uncharacterized protein</fullName>
    </submittedName>
</protein>
<dbReference type="HOGENOM" id="CLU_874128_0_0_11"/>
<sequence>MLVQALREVREAEAALAGRFRAHIAVTPAGEYREIMERRMGDARGHVYLLDERLNSLNPRGLVQTVAGNVLRFTEQAARLSLETARAVPNALVWGRGTATRQQMLRNAQDEYAVTALGVAVCRAAERIAEKAQDAISSDLLRSIRHDGEETLEEIGNSLERHAEAAVLAAERPAVVGAARALREWSRWLRETAERMPGADRLRGTPDGALMSEAELPISDYRRLSAGMILDRLPQLPQTDLATVGAYERSHAARPTILGRIADLLGPEPWPGYDGMHEDEIRKRLGEASERVTRRVLDYERRHQARSTILMASAGVLA</sequence>
<comment type="caution">
    <text evidence="1">The sequence shown here is derived from an EMBL/GenBank/DDBJ whole genome shotgun (WGS) entry which is preliminary data.</text>
</comment>
<reference evidence="1 2" key="1">
    <citation type="journal article" date="2014" name="Genome Announc.">
        <title>Draft Genome Sequence of Streptomyces roseochromogenes subsp. oscitans DS 12.976, Producer of the Aminocoumarin Antibiotic Clorobiocin.</title>
        <authorList>
            <person name="Ruckert C."/>
            <person name="Kalinowski J."/>
            <person name="Heide L."/>
            <person name="Apel A.K."/>
        </authorList>
    </citation>
    <scope>NUCLEOTIDE SEQUENCE [LARGE SCALE GENOMIC DNA]</scope>
    <source>
        <strain evidence="1 2">DS 12.976</strain>
    </source>
</reference>
<dbReference type="EMBL" id="AWQX01000361">
    <property type="protein sequence ID" value="EST20023.1"/>
    <property type="molecule type" value="Genomic_DNA"/>
</dbReference>
<dbReference type="Proteomes" id="UP000017984">
    <property type="component" value="Chromosome"/>
</dbReference>
<dbReference type="AlphaFoldDB" id="V6JJW9"/>
<organism evidence="1 2">
    <name type="scientific">Streptomyces roseochromogenus subsp. oscitans DS 12.976</name>
    <dbReference type="NCBI Taxonomy" id="1352936"/>
    <lineage>
        <taxon>Bacteria</taxon>
        <taxon>Bacillati</taxon>
        <taxon>Actinomycetota</taxon>
        <taxon>Actinomycetes</taxon>
        <taxon>Kitasatosporales</taxon>
        <taxon>Streptomycetaceae</taxon>
        <taxon>Streptomyces</taxon>
    </lineage>
</organism>